<sequence>MGNGEWGMGNGEWGMGSGEWGMANYQLPITNYQFPMPNSQCPIKQGVNLVLSFLWFLYFTLDNNATNPVPETLP</sequence>
<dbReference type="EMBL" id="JTCM02000017">
    <property type="protein sequence ID" value="NEU73000.1"/>
    <property type="molecule type" value="Genomic_DNA"/>
</dbReference>
<organism evidence="1 2">
    <name type="scientific">Hassallia byssoidea VB512170</name>
    <dbReference type="NCBI Taxonomy" id="1304833"/>
    <lineage>
        <taxon>Bacteria</taxon>
        <taxon>Bacillati</taxon>
        <taxon>Cyanobacteriota</taxon>
        <taxon>Cyanophyceae</taxon>
        <taxon>Nostocales</taxon>
        <taxon>Tolypothrichaceae</taxon>
        <taxon>Hassallia</taxon>
    </lineage>
</organism>
<dbReference type="Proteomes" id="UP000031549">
    <property type="component" value="Unassembled WGS sequence"/>
</dbReference>
<gene>
    <name evidence="1" type="ORF">PI95_010630</name>
</gene>
<dbReference type="AlphaFoldDB" id="A0A846H8R3"/>
<accession>A0A846H8R3</accession>
<evidence type="ECO:0000313" key="1">
    <source>
        <dbReference type="EMBL" id="NEU73000.1"/>
    </source>
</evidence>
<comment type="caution">
    <text evidence="1">The sequence shown here is derived from an EMBL/GenBank/DDBJ whole genome shotgun (WGS) entry which is preliminary data.</text>
</comment>
<proteinExistence type="predicted"/>
<evidence type="ECO:0000313" key="2">
    <source>
        <dbReference type="Proteomes" id="UP000031549"/>
    </source>
</evidence>
<keyword evidence="2" id="KW-1185">Reference proteome</keyword>
<reference evidence="1 2" key="1">
    <citation type="journal article" date="2015" name="Genome Announc.">
        <title>Draft Genome Sequence of Cyanobacterium Hassallia byssoidea Strain VB512170, Isolated from Monuments in India.</title>
        <authorList>
            <person name="Singh D."/>
            <person name="Chandrababunaidu M.M."/>
            <person name="Panda A."/>
            <person name="Sen D."/>
            <person name="Bhattacharyya S."/>
            <person name="Adhikary S.P."/>
            <person name="Tripathy S."/>
        </authorList>
    </citation>
    <scope>NUCLEOTIDE SEQUENCE [LARGE SCALE GENOMIC DNA]</scope>
    <source>
        <strain evidence="1 2">VB512170</strain>
    </source>
</reference>
<name>A0A846H8R3_9CYAN</name>
<dbReference type="RefSeq" id="WP_039748097.1">
    <property type="nucleotide sequence ID" value="NZ_JTCM02000017.1"/>
</dbReference>
<protein>
    <submittedName>
        <fullName evidence="1">Uncharacterized protein</fullName>
    </submittedName>
</protein>